<proteinExistence type="predicted"/>
<feature type="region of interest" description="Disordered" evidence="1">
    <location>
        <begin position="100"/>
        <end position="129"/>
    </location>
</feature>
<protein>
    <submittedName>
        <fullName evidence="2">Uncharacterized protein</fullName>
    </submittedName>
</protein>
<keyword evidence="3" id="KW-1185">Reference proteome</keyword>
<dbReference type="EMBL" id="CP012333">
    <property type="protein sequence ID" value="AKU96915.1"/>
    <property type="molecule type" value="Genomic_DNA"/>
</dbReference>
<reference evidence="2 3" key="1">
    <citation type="submission" date="2015-08" db="EMBL/GenBank/DDBJ databases">
        <authorList>
            <person name="Babu N.S."/>
            <person name="Beckwith C.J."/>
            <person name="Beseler K.G."/>
            <person name="Brison A."/>
            <person name="Carone J.V."/>
            <person name="Caskin T.P."/>
            <person name="Diamond M."/>
            <person name="Durham M.E."/>
            <person name="Foxe J.M."/>
            <person name="Go M."/>
            <person name="Henderson B.A."/>
            <person name="Jones I.B."/>
            <person name="McGettigan J.A."/>
            <person name="Micheletti S.J."/>
            <person name="Nasrallah M.E."/>
            <person name="Ortiz D."/>
            <person name="Piller C.R."/>
            <person name="Privatt S.R."/>
            <person name="Schneider S.L."/>
            <person name="Sharp S."/>
            <person name="Smith T.C."/>
            <person name="Stanton J.D."/>
            <person name="Ullery H.E."/>
            <person name="Wilson R.J."/>
            <person name="Serrano M.G."/>
            <person name="Buck G."/>
            <person name="Lee V."/>
            <person name="Wang Y."/>
            <person name="Carvalho R."/>
            <person name="Voegtly L."/>
            <person name="Shi R."/>
            <person name="Duckworth R."/>
            <person name="Johnson A."/>
            <person name="Loviza R."/>
            <person name="Walstead R."/>
            <person name="Shah Z."/>
            <person name="Kiflezghi M."/>
            <person name="Wade K."/>
            <person name="Ball S.L."/>
            <person name="Bradley K.W."/>
            <person name="Asai D.J."/>
            <person name="Bowman C.A."/>
            <person name="Russell D.A."/>
            <person name="Pope W.H."/>
            <person name="Jacobs-Sera D."/>
            <person name="Hendrix R.W."/>
            <person name="Hatfull G.F."/>
        </authorList>
    </citation>
    <scope>NUCLEOTIDE SEQUENCE [LARGE SCALE GENOMIC DNA]</scope>
    <source>
        <strain evidence="2 3">DSM 27648</strain>
    </source>
</reference>
<sequence>MPHASYAHESLELSSRRVESSPESSFEEQLLRRDRSEVIPRAHVGDDDITPFVLHDTDLVDDLEDLVAFDSLDYDTDTDTDAEYDPDLTRQTSLEALARTTAASGASDDRDGGDGGDNTVATSPTTIGDPRVTAMRELYLRGDTENALSLAEEISSMIPPAMAAQTTRVPEGDDDVASEASFGILPESIRPRTPPR</sequence>
<organism evidence="2 3">
    <name type="scientific">Labilithrix luteola</name>
    <dbReference type="NCBI Taxonomy" id="1391654"/>
    <lineage>
        <taxon>Bacteria</taxon>
        <taxon>Pseudomonadati</taxon>
        <taxon>Myxococcota</taxon>
        <taxon>Polyangia</taxon>
        <taxon>Polyangiales</taxon>
        <taxon>Labilitrichaceae</taxon>
        <taxon>Labilithrix</taxon>
    </lineage>
</organism>
<feature type="compositionally biased region" description="Basic and acidic residues" evidence="1">
    <location>
        <begin position="9"/>
        <end position="20"/>
    </location>
</feature>
<dbReference type="KEGG" id="llu:AKJ09_03579"/>
<dbReference type="AlphaFoldDB" id="A0A0K1PTQ5"/>
<evidence type="ECO:0000313" key="3">
    <source>
        <dbReference type="Proteomes" id="UP000064967"/>
    </source>
</evidence>
<dbReference type="Proteomes" id="UP000064967">
    <property type="component" value="Chromosome"/>
</dbReference>
<feature type="region of interest" description="Disordered" evidence="1">
    <location>
        <begin position="1"/>
        <end position="35"/>
    </location>
</feature>
<evidence type="ECO:0000256" key="1">
    <source>
        <dbReference type="SAM" id="MobiDB-lite"/>
    </source>
</evidence>
<accession>A0A0K1PTQ5</accession>
<feature type="region of interest" description="Disordered" evidence="1">
    <location>
        <begin position="161"/>
        <end position="196"/>
    </location>
</feature>
<gene>
    <name evidence="2" type="ORF">AKJ09_03579</name>
</gene>
<evidence type="ECO:0000313" key="2">
    <source>
        <dbReference type="EMBL" id="AKU96915.1"/>
    </source>
</evidence>
<name>A0A0K1PTQ5_9BACT</name>